<accession>A0A0G4P912</accession>
<protein>
    <submittedName>
        <fullName evidence="1">Str. FM013</fullName>
    </submittedName>
</protein>
<gene>
    <name evidence="1" type="ORF">PCAMFM013_S008g000235</name>
</gene>
<sequence>MKFFFFPLLSRAWYKCICRPFPDSKPGSAVAAPIDFTTICPPTTQLPPNPPVKAAIVIGLNKESGPPNARGRGGGGEIMFQSARSVRLSSVFHPLSNGAKICLAPLFISDLTPQPRQAMREWKFGFKSDNLPPIHIGNGTFVDKNFMC</sequence>
<dbReference type="Proteomes" id="UP000053732">
    <property type="component" value="Unassembled WGS sequence"/>
</dbReference>
<evidence type="ECO:0000313" key="2">
    <source>
        <dbReference type="Proteomes" id="UP000053732"/>
    </source>
</evidence>
<reference evidence="1 2" key="1">
    <citation type="journal article" date="2014" name="Nat. Commun.">
        <title>Multiple recent horizontal transfers of a large genomic region in cheese making fungi.</title>
        <authorList>
            <person name="Cheeseman K."/>
            <person name="Ropars J."/>
            <person name="Renault P."/>
            <person name="Dupont J."/>
            <person name="Gouzy J."/>
            <person name="Branca A."/>
            <person name="Abraham A.L."/>
            <person name="Ceppi M."/>
            <person name="Conseiller E."/>
            <person name="Debuchy R."/>
            <person name="Malagnac F."/>
            <person name="Goarin A."/>
            <person name="Silar P."/>
            <person name="Lacoste S."/>
            <person name="Sallet E."/>
            <person name="Bensimon A."/>
            <person name="Giraud T."/>
            <person name="Brygoo Y."/>
        </authorList>
    </citation>
    <scope>NUCLEOTIDE SEQUENCE [LARGE SCALE GENOMIC DNA]</scope>
    <source>
        <strain evidence="2">FM 013</strain>
    </source>
</reference>
<keyword evidence="2" id="KW-1185">Reference proteome</keyword>
<organism evidence="1 2">
    <name type="scientific">Penicillium camemberti (strain FM 013)</name>
    <dbReference type="NCBI Taxonomy" id="1429867"/>
    <lineage>
        <taxon>Eukaryota</taxon>
        <taxon>Fungi</taxon>
        <taxon>Dikarya</taxon>
        <taxon>Ascomycota</taxon>
        <taxon>Pezizomycotina</taxon>
        <taxon>Eurotiomycetes</taxon>
        <taxon>Eurotiomycetidae</taxon>
        <taxon>Eurotiales</taxon>
        <taxon>Aspergillaceae</taxon>
        <taxon>Penicillium</taxon>
    </lineage>
</organism>
<evidence type="ECO:0000313" key="1">
    <source>
        <dbReference type="EMBL" id="CRL22806.1"/>
    </source>
</evidence>
<proteinExistence type="predicted"/>
<dbReference type="EMBL" id="HG793141">
    <property type="protein sequence ID" value="CRL22806.1"/>
    <property type="molecule type" value="Genomic_DNA"/>
</dbReference>
<dbReference type="AlphaFoldDB" id="A0A0G4P912"/>
<name>A0A0G4P912_PENC3</name>